<dbReference type="Proteomes" id="UP000027584">
    <property type="component" value="Unassembled WGS sequence"/>
</dbReference>
<reference evidence="3 4" key="1">
    <citation type="submission" date="2014-02" db="EMBL/GenBank/DDBJ databases">
        <authorList>
            <person name="Manrique M."/>
        </authorList>
    </citation>
    <scope>NUCLEOTIDE SEQUENCE [LARGE SCALE GENOMIC DNA]</scope>
    <source>
        <strain evidence="3 4">LMG17956</strain>
    </source>
</reference>
<protein>
    <recommendedName>
        <fullName evidence="5">Lipoprotein</fullName>
    </recommendedName>
</protein>
<dbReference type="EMBL" id="CCBC010000170">
    <property type="protein sequence ID" value="CDO18157.1"/>
    <property type="molecule type" value="Genomic_DNA"/>
</dbReference>
<name>A0A060RH80_9STRE</name>
<proteinExistence type="predicted"/>
<dbReference type="PROSITE" id="PS51257">
    <property type="entry name" value="PROKAR_LIPOPROTEIN"/>
    <property type="match status" value="1"/>
</dbReference>
<feature type="signal peptide" evidence="2">
    <location>
        <begin position="1"/>
        <end position="20"/>
    </location>
</feature>
<evidence type="ECO:0000313" key="3">
    <source>
        <dbReference type="EMBL" id="CDO18157.1"/>
    </source>
</evidence>
<evidence type="ECO:0000256" key="1">
    <source>
        <dbReference type="SAM" id="MobiDB-lite"/>
    </source>
</evidence>
<dbReference type="AlphaFoldDB" id="A0A060RH80"/>
<sequence length="164" mass="17873">MRKKLALIAITALSVSFLSACSSKEDTTSTSSTTESTNLVSSTETVVSSSSSTEAVNSDFNPTDTSDSTIESIVTYNDYLKMYEAIVNEYISNYEAVVSQYGLGDAKSYQSMRDSVTSSVETQKEAYGSLGNARITGKDSIVEYLKNYRDNLKSYTDQMAIALQ</sequence>
<evidence type="ECO:0008006" key="5">
    <source>
        <dbReference type="Google" id="ProtNLM"/>
    </source>
</evidence>
<accession>A0A060RH80</accession>
<feature type="compositionally biased region" description="Low complexity" evidence="1">
    <location>
        <begin position="28"/>
        <end position="58"/>
    </location>
</feature>
<feature type="chain" id="PRO_5039010936" description="Lipoprotein" evidence="2">
    <location>
        <begin position="21"/>
        <end position="164"/>
    </location>
</feature>
<evidence type="ECO:0000313" key="4">
    <source>
        <dbReference type="Proteomes" id="UP000027584"/>
    </source>
</evidence>
<comment type="caution">
    <text evidence="3">The sequence shown here is derived from an EMBL/GenBank/DDBJ whole genome shotgun (WGS) entry which is preliminary data.</text>
</comment>
<gene>
    <name evidence="3" type="ORF">BN963_SGAL_01352</name>
</gene>
<feature type="region of interest" description="Disordered" evidence="1">
    <location>
        <begin position="24"/>
        <end position="63"/>
    </location>
</feature>
<evidence type="ECO:0000256" key="2">
    <source>
        <dbReference type="SAM" id="SignalP"/>
    </source>
</evidence>
<reference evidence="3 4" key="2">
    <citation type="submission" date="2014-05" db="EMBL/GenBank/DDBJ databases">
        <title>Genome sequence of Streptococcus gallolyticus.</title>
        <authorList>
            <person name="Del Campo R."/>
        </authorList>
    </citation>
    <scope>NUCLEOTIDE SEQUENCE [LARGE SCALE GENOMIC DNA]</scope>
    <source>
        <strain evidence="3 4">LMG17956</strain>
    </source>
</reference>
<organism evidence="3 4">
    <name type="scientific">Streptococcus gallolyticus</name>
    <dbReference type="NCBI Taxonomy" id="315405"/>
    <lineage>
        <taxon>Bacteria</taxon>
        <taxon>Bacillati</taxon>
        <taxon>Bacillota</taxon>
        <taxon>Bacilli</taxon>
        <taxon>Lactobacillales</taxon>
        <taxon>Streptococcaceae</taxon>
        <taxon>Streptococcus</taxon>
    </lineage>
</organism>
<keyword evidence="2" id="KW-0732">Signal</keyword>